<name>A0A085MHD3_9BILA</name>
<evidence type="ECO:0000313" key="1">
    <source>
        <dbReference type="EMBL" id="KFD56629.1"/>
    </source>
</evidence>
<accession>A0A085MHD3</accession>
<evidence type="ECO:0000313" key="2">
    <source>
        <dbReference type="EMBL" id="KFD66802.1"/>
    </source>
</evidence>
<proteinExistence type="predicted"/>
<organism evidence="1 3">
    <name type="scientific">Trichuris suis</name>
    <name type="common">pig whipworm</name>
    <dbReference type="NCBI Taxonomy" id="68888"/>
    <lineage>
        <taxon>Eukaryota</taxon>
        <taxon>Metazoa</taxon>
        <taxon>Ecdysozoa</taxon>
        <taxon>Nematoda</taxon>
        <taxon>Enoplea</taxon>
        <taxon>Dorylaimia</taxon>
        <taxon>Trichinellida</taxon>
        <taxon>Trichuridae</taxon>
        <taxon>Trichuris</taxon>
    </lineage>
</organism>
<evidence type="ECO:0000313" key="3">
    <source>
        <dbReference type="Proteomes" id="UP000030764"/>
    </source>
</evidence>
<reference evidence="1 3" key="1">
    <citation type="journal article" date="2014" name="Nat. Genet.">
        <title>Genome and transcriptome of the porcine whipworm Trichuris suis.</title>
        <authorList>
            <person name="Jex A.R."/>
            <person name="Nejsum P."/>
            <person name="Schwarz E.M."/>
            <person name="Hu L."/>
            <person name="Young N.D."/>
            <person name="Hall R.S."/>
            <person name="Korhonen P.K."/>
            <person name="Liao S."/>
            <person name="Thamsborg S."/>
            <person name="Xia J."/>
            <person name="Xu P."/>
            <person name="Wang S."/>
            <person name="Scheerlinck J.P."/>
            <person name="Hofmann A."/>
            <person name="Sternberg P.W."/>
            <person name="Wang J."/>
            <person name="Gasser R.B."/>
        </authorList>
    </citation>
    <scope>NUCLEOTIDE SEQUENCE [LARGE SCALE GENOMIC DNA]</scope>
    <source>
        <strain evidence="2">DCEP-RM93F</strain>
        <strain evidence="1">DCEP-RM93M</strain>
    </source>
</reference>
<dbReference type="AlphaFoldDB" id="A0A085MHD3"/>
<dbReference type="Proteomes" id="UP000030764">
    <property type="component" value="Unassembled WGS sequence"/>
</dbReference>
<dbReference type="Proteomes" id="UP000030758">
    <property type="component" value="Unassembled WGS sequence"/>
</dbReference>
<keyword evidence="3" id="KW-1185">Reference proteome</keyword>
<dbReference type="EMBL" id="KL363192">
    <property type="protein sequence ID" value="KFD56629.1"/>
    <property type="molecule type" value="Genomic_DNA"/>
</dbReference>
<dbReference type="EMBL" id="KL367520">
    <property type="protein sequence ID" value="KFD66802.1"/>
    <property type="molecule type" value="Genomic_DNA"/>
</dbReference>
<protein>
    <submittedName>
        <fullName evidence="1">Uncharacterized protein</fullName>
    </submittedName>
</protein>
<gene>
    <name evidence="1" type="ORF">M513_02305</name>
    <name evidence="2" type="ORF">M514_02305</name>
</gene>
<sequence length="85" mass="9906">MLHEDLKRQFHDVLSMLVPNWVSDPFASDEDAELHLTGRIEEWVDLQSDDELKPRLGQGSAAFWLQEQIQYQFYKCVFGTSSNDC</sequence>